<protein>
    <submittedName>
        <fullName evidence="2">Uncharacterized protein</fullName>
    </submittedName>
</protein>
<keyword evidence="3" id="KW-1185">Reference proteome</keyword>
<feature type="region of interest" description="Disordered" evidence="1">
    <location>
        <begin position="36"/>
        <end position="68"/>
    </location>
</feature>
<accession>A0A4S4L591</accession>
<proteinExistence type="predicted"/>
<feature type="compositionally biased region" description="Basic and acidic residues" evidence="1">
    <location>
        <begin position="37"/>
        <end position="53"/>
    </location>
</feature>
<name>A0A4S4L591_9AGAM</name>
<organism evidence="2 3">
    <name type="scientific">Bondarzewia mesenterica</name>
    <dbReference type="NCBI Taxonomy" id="1095465"/>
    <lineage>
        <taxon>Eukaryota</taxon>
        <taxon>Fungi</taxon>
        <taxon>Dikarya</taxon>
        <taxon>Basidiomycota</taxon>
        <taxon>Agaricomycotina</taxon>
        <taxon>Agaricomycetes</taxon>
        <taxon>Russulales</taxon>
        <taxon>Bondarzewiaceae</taxon>
        <taxon>Bondarzewia</taxon>
    </lineage>
</organism>
<comment type="caution">
    <text evidence="2">The sequence shown here is derived from an EMBL/GenBank/DDBJ whole genome shotgun (WGS) entry which is preliminary data.</text>
</comment>
<gene>
    <name evidence="2" type="ORF">EW146_g9735</name>
</gene>
<evidence type="ECO:0000313" key="2">
    <source>
        <dbReference type="EMBL" id="THH06051.1"/>
    </source>
</evidence>
<evidence type="ECO:0000313" key="3">
    <source>
        <dbReference type="Proteomes" id="UP000310158"/>
    </source>
</evidence>
<sequence>MRPFPDVIPVTKKVKSPVDQLESIIEQTFSYGLAEPEVSHAHELKVEDEKKDEAEGEEGEGDKSEDIHSSCMSMASYLMKLLYPLGMPKSREYHWHNRGEPHINDPSSIMNLQDAVHENQKAYDAYA</sequence>
<evidence type="ECO:0000256" key="1">
    <source>
        <dbReference type="SAM" id="MobiDB-lite"/>
    </source>
</evidence>
<reference evidence="2 3" key="1">
    <citation type="submission" date="2019-02" db="EMBL/GenBank/DDBJ databases">
        <title>Genome sequencing of the rare red list fungi Bondarzewia mesenterica.</title>
        <authorList>
            <person name="Buettner E."/>
            <person name="Kellner H."/>
        </authorList>
    </citation>
    <scope>NUCLEOTIDE SEQUENCE [LARGE SCALE GENOMIC DNA]</scope>
    <source>
        <strain evidence="2 3">DSM 108281</strain>
    </source>
</reference>
<dbReference type="AlphaFoldDB" id="A0A4S4L591"/>
<dbReference type="EMBL" id="SGPL01000926">
    <property type="protein sequence ID" value="THH06051.1"/>
    <property type="molecule type" value="Genomic_DNA"/>
</dbReference>
<dbReference type="Proteomes" id="UP000310158">
    <property type="component" value="Unassembled WGS sequence"/>
</dbReference>